<dbReference type="GO" id="GO:0003677">
    <property type="term" value="F:DNA binding"/>
    <property type="evidence" value="ECO:0007669"/>
    <property type="project" value="InterPro"/>
</dbReference>
<dbReference type="STRING" id="2769.R7QJB1"/>
<proteinExistence type="predicted"/>
<dbReference type="RefSeq" id="XP_005718058.1">
    <property type="nucleotide sequence ID" value="XM_005718001.1"/>
</dbReference>
<name>R7QJB1_CHOCR</name>
<evidence type="ECO:0000259" key="2">
    <source>
        <dbReference type="Pfam" id="PF13358"/>
    </source>
</evidence>
<dbReference type="Gene3D" id="1.10.10.60">
    <property type="entry name" value="Homeodomain-like"/>
    <property type="match status" value="1"/>
</dbReference>
<dbReference type="Gramene" id="CDF38189">
    <property type="protein sequence ID" value="CDF38189"/>
    <property type="gene ID" value="CHC_T00000578001"/>
</dbReference>
<evidence type="ECO:0000313" key="4">
    <source>
        <dbReference type="Proteomes" id="UP000012073"/>
    </source>
</evidence>
<dbReference type="OrthoDB" id="9996331at2759"/>
<feature type="domain" description="Tc1-like transposase DDE" evidence="2">
    <location>
        <begin position="142"/>
        <end position="292"/>
    </location>
</feature>
<dbReference type="InterPro" id="IPR025898">
    <property type="entry name" value="Tc3_transposase_DNA-bd_dom"/>
</dbReference>
<dbReference type="InterPro" id="IPR009057">
    <property type="entry name" value="Homeodomain-like_sf"/>
</dbReference>
<dbReference type="KEGG" id="ccp:CHC_T00000578001"/>
<dbReference type="EMBL" id="HG001901">
    <property type="protein sequence ID" value="CDF38189.1"/>
    <property type="molecule type" value="Genomic_DNA"/>
</dbReference>
<gene>
    <name evidence="3" type="ORF">CHC_T00000578001</name>
</gene>
<dbReference type="Pfam" id="PF13358">
    <property type="entry name" value="DDE_3"/>
    <property type="match status" value="1"/>
</dbReference>
<dbReference type="PhylomeDB" id="R7QJB1"/>
<accession>R7QJB1</accession>
<dbReference type="GeneID" id="17325776"/>
<dbReference type="Gene3D" id="3.30.420.10">
    <property type="entry name" value="Ribonuclease H-like superfamily/Ribonuclease H"/>
    <property type="match status" value="1"/>
</dbReference>
<reference evidence="4" key="1">
    <citation type="journal article" date="2013" name="Proc. Natl. Acad. Sci. U.S.A.">
        <title>Genome structure and metabolic features in the red seaweed Chondrus crispus shed light on evolution of the Archaeplastida.</title>
        <authorList>
            <person name="Collen J."/>
            <person name="Porcel B."/>
            <person name="Carre W."/>
            <person name="Ball S.G."/>
            <person name="Chaparro C."/>
            <person name="Tonon T."/>
            <person name="Barbeyron T."/>
            <person name="Michel G."/>
            <person name="Noel B."/>
            <person name="Valentin K."/>
            <person name="Elias M."/>
            <person name="Artiguenave F."/>
            <person name="Arun A."/>
            <person name="Aury J.M."/>
            <person name="Barbosa-Neto J.F."/>
            <person name="Bothwell J.H."/>
            <person name="Bouget F.Y."/>
            <person name="Brillet L."/>
            <person name="Cabello-Hurtado F."/>
            <person name="Capella-Gutierrez S."/>
            <person name="Charrier B."/>
            <person name="Cladiere L."/>
            <person name="Cock J.M."/>
            <person name="Coelho S.M."/>
            <person name="Colleoni C."/>
            <person name="Czjzek M."/>
            <person name="Da Silva C."/>
            <person name="Delage L."/>
            <person name="Denoeud F."/>
            <person name="Deschamps P."/>
            <person name="Dittami S.M."/>
            <person name="Gabaldon T."/>
            <person name="Gachon C.M."/>
            <person name="Groisillier A."/>
            <person name="Herve C."/>
            <person name="Jabbari K."/>
            <person name="Katinka M."/>
            <person name="Kloareg B."/>
            <person name="Kowalczyk N."/>
            <person name="Labadie K."/>
            <person name="Leblanc C."/>
            <person name="Lopez P.J."/>
            <person name="McLachlan D.H."/>
            <person name="Meslet-Cladiere L."/>
            <person name="Moustafa A."/>
            <person name="Nehr Z."/>
            <person name="Nyvall Collen P."/>
            <person name="Panaud O."/>
            <person name="Partensky F."/>
            <person name="Poulain J."/>
            <person name="Rensing S.A."/>
            <person name="Rousvoal S."/>
            <person name="Samson G."/>
            <person name="Symeonidi A."/>
            <person name="Weissenbach J."/>
            <person name="Zambounis A."/>
            <person name="Wincker P."/>
            <person name="Boyen C."/>
        </authorList>
    </citation>
    <scope>NUCLEOTIDE SEQUENCE [LARGE SCALE GENOMIC DNA]</scope>
    <source>
        <strain evidence="4">cv. Stackhouse</strain>
    </source>
</reference>
<sequence length="332" mass="38277">MPRRKLLSDFEKGQIVAMKQECLSVCEISRTLTRSPGAVQNFLKHPKRVDGRKSTCNATKISKKQTRLLLREASKGEKSCRELKLSLDIDVGVCRVQQILRDAPHLKYKKMLSRPQMLQRHKSARLEWSKKRLENRKAFWRRVIFSDEKNVNLDGPDGLACYWHDLSREEQVFSTRHQGGASLMLWGAISCHGTSHLVCVEGNMDSTLYCEVLEEDLLPFAADTFDEEWTFQQDGASCHPSNYTKNWFSSKNVKLLGWPAKSPDLNIIENVWGLLARRVYGHGRQFSNLEDLADRILDCWSSISEEYLNKLYESIPRRLVEVLEKKGGPTKY</sequence>
<dbReference type="PANTHER" id="PTHR23022">
    <property type="entry name" value="TRANSPOSABLE ELEMENT-RELATED"/>
    <property type="match status" value="1"/>
</dbReference>
<dbReference type="PANTHER" id="PTHR23022:SF129">
    <property type="entry name" value="TRANSPOSABLE ELEMENT TC3 TRANSPOSASE"/>
    <property type="match status" value="1"/>
</dbReference>
<dbReference type="AlphaFoldDB" id="R7QJB1"/>
<evidence type="ECO:0000313" key="3">
    <source>
        <dbReference type="EMBL" id="CDF38189.1"/>
    </source>
</evidence>
<organism evidence="3 4">
    <name type="scientific">Chondrus crispus</name>
    <name type="common">Carrageen Irish moss</name>
    <name type="synonym">Polymorpha crispa</name>
    <dbReference type="NCBI Taxonomy" id="2769"/>
    <lineage>
        <taxon>Eukaryota</taxon>
        <taxon>Rhodophyta</taxon>
        <taxon>Florideophyceae</taxon>
        <taxon>Rhodymeniophycidae</taxon>
        <taxon>Gigartinales</taxon>
        <taxon>Gigartinaceae</taxon>
        <taxon>Chondrus</taxon>
    </lineage>
</organism>
<dbReference type="Pfam" id="PF11427">
    <property type="entry name" value="HTH_Tnp_Tc3_1"/>
    <property type="match status" value="1"/>
</dbReference>
<evidence type="ECO:0000259" key="1">
    <source>
        <dbReference type="Pfam" id="PF11427"/>
    </source>
</evidence>
<protein>
    <recommendedName>
        <fullName evidence="5">Tc1-like transposase DDE domain-containing protein</fullName>
    </recommendedName>
</protein>
<dbReference type="InterPro" id="IPR036397">
    <property type="entry name" value="RNaseH_sf"/>
</dbReference>
<feature type="domain" description="Tc3 transposase DNA binding" evidence="1">
    <location>
        <begin position="7"/>
        <end position="47"/>
    </location>
</feature>
<evidence type="ECO:0008006" key="5">
    <source>
        <dbReference type="Google" id="ProtNLM"/>
    </source>
</evidence>
<dbReference type="OMA" id="EVAEWRI"/>
<dbReference type="SUPFAM" id="SSF46689">
    <property type="entry name" value="Homeodomain-like"/>
    <property type="match status" value="1"/>
</dbReference>
<dbReference type="Proteomes" id="UP000012073">
    <property type="component" value="Unassembled WGS sequence"/>
</dbReference>
<keyword evidence="4" id="KW-1185">Reference proteome</keyword>
<dbReference type="InterPro" id="IPR052338">
    <property type="entry name" value="Transposase_5"/>
</dbReference>
<dbReference type="InterPro" id="IPR038717">
    <property type="entry name" value="Tc1-like_DDE_dom"/>
</dbReference>